<evidence type="ECO:0000259" key="2">
    <source>
        <dbReference type="Pfam" id="PF03372"/>
    </source>
</evidence>
<dbReference type="GeneID" id="128201317"/>
<accession>A0ABM3MRF1</accession>
<feature type="domain" description="Reverse transcriptase" evidence="1">
    <location>
        <begin position="499"/>
        <end position="583"/>
    </location>
</feature>
<dbReference type="Pfam" id="PF00078">
    <property type="entry name" value="RVT_1"/>
    <property type="match status" value="1"/>
</dbReference>
<sequence length="586" mass="69039">MHQNIAGILNKQEIFQITLDELKTNGTSVEVICLSETFLKSNDEKNLHIQGYCLADFYSRPNQRRGGVCILCKDHYSFNKISMLSEYATERTFECCGISIPQMKFFIICIYRIPKSDPQLFLNKLETLLDKLRYKKNYKIIIAGDFNINILKDSNIQTDYIRIIQNYGFTIHINEPTRQHACLDQIISNVFNVIGHTHKVGLSDHETCQTIHVPILKEQKPKKMWFKFKRDHNEDNMNKFVQCLSDFSWMEVFEATKLNDAFNFFYENLILFYKLCFPMCKIKITSKSKNSEWITKGLRKSCVTKRKLRFKYYKKKNQESRTQYRKYAESLKQCIYVAQKLNNKKYLTKAKNINKATWNLINKQDQLYRRDKYIHRLYHDNKIITNCNDICNIFNDFYINIVKKIHNDKIKPTKLTQINYQKNSMFLSPTTCDEIYKIIISLNNTESVRYDEFPTKLLKTCAHIISPILSYLINLSFIEGTFPDLLKISVIKPIYKKYDKQLVDNYRPISLIPIIAKVFEKAIYTRIVAFLDKFKILKDDQHGFRKGKSISLAAFKLIKTITENIDKNIDTVAVFFDMSKAFDCAG</sequence>
<gene>
    <name evidence="4" type="primary">LOC128201317</name>
</gene>
<reference evidence="4" key="1">
    <citation type="submission" date="2025-08" db="UniProtKB">
        <authorList>
            <consortium name="RefSeq"/>
        </authorList>
    </citation>
    <scope>IDENTIFICATION</scope>
    <source>
        <tissue evidence="4">Whole larvae</tissue>
    </source>
</reference>
<evidence type="ECO:0000313" key="3">
    <source>
        <dbReference type="Proteomes" id="UP001652740"/>
    </source>
</evidence>
<dbReference type="Gene3D" id="3.60.10.10">
    <property type="entry name" value="Endonuclease/exonuclease/phosphatase"/>
    <property type="match status" value="1"/>
</dbReference>
<dbReference type="SUPFAM" id="SSF56219">
    <property type="entry name" value="DNase I-like"/>
    <property type="match status" value="1"/>
</dbReference>
<evidence type="ECO:0000313" key="4">
    <source>
        <dbReference type="RefSeq" id="XP_052753933.1"/>
    </source>
</evidence>
<proteinExistence type="predicted"/>
<dbReference type="RefSeq" id="XP_052753933.1">
    <property type="nucleotide sequence ID" value="XM_052897973.1"/>
</dbReference>
<dbReference type="PANTHER" id="PTHR47510">
    <property type="entry name" value="REVERSE TRANSCRIPTASE DOMAIN-CONTAINING PROTEIN"/>
    <property type="match status" value="1"/>
</dbReference>
<keyword evidence="3" id="KW-1185">Reference proteome</keyword>
<organism evidence="3 4">
    <name type="scientific">Galleria mellonella</name>
    <name type="common">Greater wax moth</name>
    <dbReference type="NCBI Taxonomy" id="7137"/>
    <lineage>
        <taxon>Eukaryota</taxon>
        <taxon>Metazoa</taxon>
        <taxon>Ecdysozoa</taxon>
        <taxon>Arthropoda</taxon>
        <taxon>Hexapoda</taxon>
        <taxon>Insecta</taxon>
        <taxon>Pterygota</taxon>
        <taxon>Neoptera</taxon>
        <taxon>Endopterygota</taxon>
        <taxon>Lepidoptera</taxon>
        <taxon>Glossata</taxon>
        <taxon>Ditrysia</taxon>
        <taxon>Pyraloidea</taxon>
        <taxon>Pyralidae</taxon>
        <taxon>Galleriinae</taxon>
        <taxon>Galleria</taxon>
    </lineage>
</organism>
<evidence type="ECO:0000259" key="1">
    <source>
        <dbReference type="Pfam" id="PF00078"/>
    </source>
</evidence>
<dbReference type="InterPro" id="IPR036691">
    <property type="entry name" value="Endo/exonu/phosph_ase_sf"/>
</dbReference>
<dbReference type="InterPro" id="IPR005135">
    <property type="entry name" value="Endo/exonuclease/phosphatase"/>
</dbReference>
<dbReference type="InterPro" id="IPR000477">
    <property type="entry name" value="RT_dom"/>
</dbReference>
<name>A0ABM3MRF1_GALME</name>
<dbReference type="PANTHER" id="PTHR47510:SF3">
    <property type="entry name" value="ENDO_EXONUCLEASE_PHOSPHATASE DOMAIN-CONTAINING PROTEIN"/>
    <property type="match status" value="1"/>
</dbReference>
<dbReference type="Pfam" id="PF03372">
    <property type="entry name" value="Exo_endo_phos"/>
    <property type="match status" value="1"/>
</dbReference>
<feature type="domain" description="Endonuclease/exonuclease/phosphatase" evidence="2">
    <location>
        <begin position="28"/>
        <end position="189"/>
    </location>
</feature>
<protein>
    <submittedName>
        <fullName evidence="4">Uncharacterized protein LOC128201317</fullName>
    </submittedName>
</protein>
<dbReference type="Proteomes" id="UP001652740">
    <property type="component" value="Unplaced"/>
</dbReference>